<evidence type="ECO:0000313" key="1">
    <source>
        <dbReference type="EMBL" id="PAV93057.1"/>
    </source>
</evidence>
<dbReference type="EMBL" id="LIAE01005772">
    <property type="protein sequence ID" value="PAV93057.1"/>
    <property type="molecule type" value="Genomic_DNA"/>
</dbReference>
<accession>A0A2A2M4C4</accession>
<dbReference type="Proteomes" id="UP000218231">
    <property type="component" value="Unassembled WGS sequence"/>
</dbReference>
<dbReference type="AlphaFoldDB" id="A0A2A2M4C4"/>
<keyword evidence="2" id="KW-1185">Reference proteome</keyword>
<comment type="caution">
    <text evidence="1">The sequence shown here is derived from an EMBL/GenBank/DDBJ whole genome shotgun (WGS) entry which is preliminary data.</text>
</comment>
<organism evidence="1 2">
    <name type="scientific">Diploscapter pachys</name>
    <dbReference type="NCBI Taxonomy" id="2018661"/>
    <lineage>
        <taxon>Eukaryota</taxon>
        <taxon>Metazoa</taxon>
        <taxon>Ecdysozoa</taxon>
        <taxon>Nematoda</taxon>
        <taxon>Chromadorea</taxon>
        <taxon>Rhabditida</taxon>
        <taxon>Rhabditina</taxon>
        <taxon>Rhabditomorpha</taxon>
        <taxon>Rhabditoidea</taxon>
        <taxon>Rhabditidae</taxon>
        <taxon>Diploscapter</taxon>
    </lineage>
</organism>
<gene>
    <name evidence="1" type="ORF">WR25_05247</name>
</gene>
<evidence type="ECO:0000313" key="2">
    <source>
        <dbReference type="Proteomes" id="UP000218231"/>
    </source>
</evidence>
<reference evidence="1 2" key="1">
    <citation type="journal article" date="2017" name="Curr. Biol.">
        <title>Genome architecture and evolution of a unichromosomal asexual nematode.</title>
        <authorList>
            <person name="Fradin H."/>
            <person name="Zegar C."/>
            <person name="Gutwein M."/>
            <person name="Lucas J."/>
            <person name="Kovtun M."/>
            <person name="Corcoran D."/>
            <person name="Baugh L.R."/>
            <person name="Kiontke K."/>
            <person name="Gunsalus K."/>
            <person name="Fitch D.H."/>
            <person name="Piano F."/>
        </authorList>
    </citation>
    <scope>NUCLEOTIDE SEQUENCE [LARGE SCALE GENOMIC DNA]</scope>
    <source>
        <strain evidence="1">PF1309</strain>
    </source>
</reference>
<proteinExistence type="predicted"/>
<sequence length="228" mass="25969">MIRLQQRGERLQALLTRRGHADMPRTTEQGHGGRLVRQTRWIGAQRCAVQIDTLRLRSHRLGEQARKLRRRRGIGTVKQIQADIRRRATAVGVDGKPRDDLVRDDPRQALQRRILRRDRRIFGLDDVDARVRSCRRVDQDAAVIEIDQLIARAQRPPLACHAVVAPDAEAGDLVVELHVEAIARRIAAIRRQPVAQRIAHQPASLALDRRDLDMRERARDRAASTAAI</sequence>
<name>A0A2A2M4C4_9BILA</name>
<protein>
    <submittedName>
        <fullName evidence="1">Uncharacterized protein</fullName>
    </submittedName>
</protein>